<sequence length="532" mass="59499">MTLKKQFGITALVSVITTLFIFLVYSPAYVPIESTVISFSKILQGKTINIYAQKTILPFLDSYIPEREIADTKADTTYILSTDNQSNSITYSNKGTPLYTETLIPAHKLSASVETISLDEIKNGLSDGTIGVTSTAKEFTIDYFDLSTQVLTVYTSYKEINTAIENDQTVIMSWQEANPQWAILDIDQTSLLRPSENPWPLTLAYSVQGPQAVEIATAFHTVLPKTNFDHTKLTNVAVTGVTAISRGVEYEIARRNDPLYPARGVMDILSQADITHINNENPLFDSCIPEKEGIVLCGKTPSLISLTAIGTDIVDLTGNHQNDYGYDANLESINHLSQAGIEHFGGGINQADAEKILYKTVNGTTFAFVGYNYFDSLNGPDYVSIAKDDQPGSNFYSEEKMARDILLAKQNADIVFVHFQFIETYQYFPLIEQEQVFRQAVDLGADVVVGVQSHQPQTVEFYNGSAIFYGLGNLFFDQMWSRQTRQGIIPWLSFYEGKLVNRYLYTTLLYDYSQPRFTNGSERSELLSEILN</sequence>
<comment type="similarity">
    <text evidence="1">Belongs to the CapA family.</text>
</comment>
<dbReference type="InterPro" id="IPR052169">
    <property type="entry name" value="CW_Biosynth-Accessory"/>
</dbReference>
<comment type="caution">
    <text evidence="4">The sequence shown here is derived from an EMBL/GenBank/DDBJ whole genome shotgun (WGS) entry which is preliminary data.</text>
</comment>
<dbReference type="Pfam" id="PF09587">
    <property type="entry name" value="PGA_cap"/>
    <property type="match status" value="1"/>
</dbReference>
<dbReference type="SUPFAM" id="SSF56300">
    <property type="entry name" value="Metallo-dependent phosphatases"/>
    <property type="match status" value="1"/>
</dbReference>
<dbReference type="Gene3D" id="3.60.21.10">
    <property type="match status" value="1"/>
</dbReference>
<keyword evidence="2" id="KW-1133">Transmembrane helix</keyword>
<evidence type="ECO:0000259" key="3">
    <source>
        <dbReference type="SMART" id="SM00854"/>
    </source>
</evidence>
<dbReference type="CDD" id="cd07381">
    <property type="entry name" value="MPP_CapA"/>
    <property type="match status" value="1"/>
</dbReference>
<organism evidence="4 5">
    <name type="scientific">candidate division WWE3 bacterium CG_4_10_14_0_2_um_filter_41_14</name>
    <dbReference type="NCBI Taxonomy" id="1975072"/>
    <lineage>
        <taxon>Bacteria</taxon>
        <taxon>Katanobacteria</taxon>
    </lineage>
</organism>
<dbReference type="InterPro" id="IPR029052">
    <property type="entry name" value="Metallo-depent_PP-like"/>
</dbReference>
<protein>
    <recommendedName>
        <fullName evidence="3">Capsule synthesis protein CapA domain-containing protein</fullName>
    </recommendedName>
</protein>
<dbReference type="InterPro" id="IPR019079">
    <property type="entry name" value="Capsule_synth_CapA"/>
</dbReference>
<evidence type="ECO:0000256" key="2">
    <source>
        <dbReference type="SAM" id="Phobius"/>
    </source>
</evidence>
<dbReference type="EMBL" id="PFNL01000036">
    <property type="protein sequence ID" value="PIZ47604.1"/>
    <property type="molecule type" value="Genomic_DNA"/>
</dbReference>
<name>A0A2M7TL01_UNCKA</name>
<dbReference type="PANTHER" id="PTHR33393:SF13">
    <property type="entry name" value="PGA BIOSYNTHESIS PROTEIN CAPA"/>
    <property type="match status" value="1"/>
</dbReference>
<keyword evidence="2" id="KW-0812">Transmembrane</keyword>
<dbReference type="AlphaFoldDB" id="A0A2M7TL01"/>
<evidence type="ECO:0000256" key="1">
    <source>
        <dbReference type="ARBA" id="ARBA00005662"/>
    </source>
</evidence>
<dbReference type="Proteomes" id="UP000228920">
    <property type="component" value="Unassembled WGS sequence"/>
</dbReference>
<dbReference type="PANTHER" id="PTHR33393">
    <property type="entry name" value="POLYGLUTAMINE SYNTHESIS ACCESSORY PROTEIN RV0574C-RELATED"/>
    <property type="match status" value="1"/>
</dbReference>
<keyword evidence="2" id="KW-0472">Membrane</keyword>
<feature type="domain" description="Capsule synthesis protein CapA" evidence="3">
    <location>
        <begin position="235"/>
        <end position="478"/>
    </location>
</feature>
<feature type="transmembrane region" description="Helical" evidence="2">
    <location>
        <begin position="7"/>
        <end position="30"/>
    </location>
</feature>
<reference evidence="5" key="1">
    <citation type="submission" date="2017-09" db="EMBL/GenBank/DDBJ databases">
        <title>Depth-based differentiation of microbial function through sediment-hosted aquifers and enrichment of novel symbionts in the deep terrestrial subsurface.</title>
        <authorList>
            <person name="Probst A.J."/>
            <person name="Ladd B."/>
            <person name="Jarett J.K."/>
            <person name="Geller-Mcgrath D.E."/>
            <person name="Sieber C.M.K."/>
            <person name="Emerson J.B."/>
            <person name="Anantharaman K."/>
            <person name="Thomas B.C."/>
            <person name="Malmstrom R."/>
            <person name="Stieglmeier M."/>
            <person name="Klingl A."/>
            <person name="Woyke T."/>
            <person name="Ryan C.M."/>
            <person name="Banfield J.F."/>
        </authorList>
    </citation>
    <scope>NUCLEOTIDE SEQUENCE [LARGE SCALE GENOMIC DNA]</scope>
</reference>
<accession>A0A2M7TL01</accession>
<evidence type="ECO:0000313" key="4">
    <source>
        <dbReference type="EMBL" id="PIZ47604.1"/>
    </source>
</evidence>
<proteinExistence type="inferred from homology"/>
<dbReference type="SMART" id="SM00854">
    <property type="entry name" value="PGA_cap"/>
    <property type="match status" value="1"/>
</dbReference>
<gene>
    <name evidence="4" type="ORF">COY32_01440</name>
</gene>
<evidence type="ECO:0000313" key="5">
    <source>
        <dbReference type="Proteomes" id="UP000228920"/>
    </source>
</evidence>